<reference evidence="1 2" key="1">
    <citation type="submission" date="2019-12" db="EMBL/GenBank/DDBJ databases">
        <title>Genome sequencing and assembly of endphytes of Porphyra tenera.</title>
        <authorList>
            <person name="Park J.M."/>
            <person name="Shin R."/>
            <person name="Jo S.H."/>
        </authorList>
    </citation>
    <scope>NUCLEOTIDE SEQUENCE [LARGE SCALE GENOMIC DNA]</scope>
    <source>
        <strain evidence="1 2">GPM3</strain>
    </source>
</reference>
<gene>
    <name evidence="1" type="ORF">FX987_02758</name>
</gene>
<keyword evidence="2" id="KW-1185">Reference proteome</keyword>
<accession>A0AAP9NMQ0</accession>
<evidence type="ECO:0000313" key="1">
    <source>
        <dbReference type="EMBL" id="QKS24975.1"/>
    </source>
</evidence>
<dbReference type="Proteomes" id="UP000509761">
    <property type="component" value="Chromosome"/>
</dbReference>
<dbReference type="EMBL" id="CP054580">
    <property type="protein sequence ID" value="QKS24975.1"/>
    <property type="molecule type" value="Genomic_DNA"/>
</dbReference>
<organism evidence="1 2">
    <name type="scientific">Vreelandella titanicae</name>
    <dbReference type="NCBI Taxonomy" id="664683"/>
    <lineage>
        <taxon>Bacteria</taxon>
        <taxon>Pseudomonadati</taxon>
        <taxon>Pseudomonadota</taxon>
        <taxon>Gammaproteobacteria</taxon>
        <taxon>Oceanospirillales</taxon>
        <taxon>Halomonadaceae</taxon>
        <taxon>Vreelandella</taxon>
    </lineage>
</organism>
<dbReference type="AlphaFoldDB" id="A0AAP9NMQ0"/>
<sequence>MSYLVCRGKTLLNKIALKEIVANPEIDKKDKALACLAYDAHAPKQVKAVKEIAASVGLKGAKKINFLSILARHTGKTIRSPEGWELTSDGRAYVKQLGGGPTVQLSSSLRTLASKISSKNTQAFVEEAIECFEAHNYRAAVVLSWVGAVSVLYDHVVSNYLSEFNAAALKQDPKWKPAKTKDDLARMKEANFLVICESASIIGKSVKQELEGCLTFRNGCGHPNSLRIGENRVSGHIETLVFNVYSVF</sequence>
<name>A0AAP9NMQ0_9GAMM</name>
<proteinExistence type="predicted"/>
<protein>
    <submittedName>
        <fullName evidence="1">Uncharacterized protein</fullName>
    </submittedName>
</protein>
<evidence type="ECO:0000313" key="2">
    <source>
        <dbReference type="Proteomes" id="UP000509761"/>
    </source>
</evidence>